<keyword evidence="9" id="KW-1185">Reference proteome</keyword>
<dbReference type="PROSITE" id="PS00675">
    <property type="entry name" value="SIGMA54_INTERACT_1"/>
    <property type="match status" value="1"/>
</dbReference>
<dbReference type="RefSeq" id="WP_281795087.1">
    <property type="nucleotide sequence ID" value="NZ_BSDR01000001.1"/>
</dbReference>
<dbReference type="InterPro" id="IPR002078">
    <property type="entry name" value="Sigma_54_int"/>
</dbReference>
<name>A0A9W6FUX9_9BACT</name>
<feature type="domain" description="Sigma-54 factor interaction" evidence="7">
    <location>
        <begin position="187"/>
        <end position="416"/>
    </location>
</feature>
<dbReference type="Gene3D" id="3.30.450.40">
    <property type="match status" value="1"/>
</dbReference>
<dbReference type="SMART" id="SM00382">
    <property type="entry name" value="AAA"/>
    <property type="match status" value="1"/>
</dbReference>
<keyword evidence="1" id="KW-0547">Nucleotide-binding</keyword>
<dbReference type="GO" id="GO:0005524">
    <property type="term" value="F:ATP binding"/>
    <property type="evidence" value="ECO:0007669"/>
    <property type="project" value="UniProtKB-KW"/>
</dbReference>
<dbReference type="Pfam" id="PF25601">
    <property type="entry name" value="AAA_lid_14"/>
    <property type="match status" value="1"/>
</dbReference>
<dbReference type="AlphaFoldDB" id="A0A9W6FUX9"/>
<dbReference type="PANTHER" id="PTHR32071">
    <property type="entry name" value="TRANSCRIPTIONAL REGULATORY PROTEIN"/>
    <property type="match status" value="1"/>
</dbReference>
<evidence type="ECO:0000256" key="4">
    <source>
        <dbReference type="ARBA" id="ARBA00023125"/>
    </source>
</evidence>
<dbReference type="InterPro" id="IPR027417">
    <property type="entry name" value="P-loop_NTPase"/>
</dbReference>
<sequence length="514" mass="57987">MSQTSFSFCKALSSELDPEKLQQKFLSSLLELQNLERGSIWVKKTDGYLCVEAVGDQSEKIKGITISANRPSIVGWVIENGKMTIAEPGKDERHYKEFEADMAVKSKLILCFPLFLKGGEVYGAVQLIDTRSGGSRLNLDQDYLELLQNLVDIGSIVLSNSLVYSAQVQENLKLKQTLESIRREEPILGESEAFLKILKVASDYAKTDFPVLITGESGTGKEVIAKEIHRLSNRMDKPFLVQNCSAIPETLLESELFGYQKGAFTGAVKDKVGLFEAANGGTVFLDEIGDMPLQLQARILRVLQNSEIKPLGGTKTKKIDVRIISATNKDLKEAIAKEQFREDLFYRLNVLPLHLPALRERKEDILLLLDHFLSRESFKMGIPPKKFSKDALDYLIKYSWKGNIRELENFVKHIIVVVEGEKITLDDLSLHFPPAQLAPPEEEKPVDGNRGEETEKPSPGGASFFDGYSWEELERAYVLYLLEKNRWHITRAAKEAKVNRSTFDSRMKKLGIRK</sequence>
<evidence type="ECO:0000256" key="6">
    <source>
        <dbReference type="SAM" id="MobiDB-lite"/>
    </source>
</evidence>
<dbReference type="Pfam" id="PF00158">
    <property type="entry name" value="Sigma54_activat"/>
    <property type="match status" value="1"/>
</dbReference>
<proteinExistence type="predicted"/>
<dbReference type="InterPro" id="IPR025662">
    <property type="entry name" value="Sigma_54_int_dom_ATP-bd_1"/>
</dbReference>
<feature type="compositionally biased region" description="Basic and acidic residues" evidence="6">
    <location>
        <begin position="441"/>
        <end position="456"/>
    </location>
</feature>
<evidence type="ECO:0000313" key="9">
    <source>
        <dbReference type="Proteomes" id="UP001144372"/>
    </source>
</evidence>
<dbReference type="InterPro" id="IPR003593">
    <property type="entry name" value="AAA+_ATPase"/>
</dbReference>
<keyword evidence="4" id="KW-0238">DNA-binding</keyword>
<dbReference type="GO" id="GO:0006355">
    <property type="term" value="P:regulation of DNA-templated transcription"/>
    <property type="evidence" value="ECO:0007669"/>
    <property type="project" value="InterPro"/>
</dbReference>
<evidence type="ECO:0000259" key="7">
    <source>
        <dbReference type="PROSITE" id="PS50045"/>
    </source>
</evidence>
<dbReference type="Pfam" id="PF13185">
    <property type="entry name" value="GAF_2"/>
    <property type="match status" value="1"/>
</dbReference>
<evidence type="ECO:0000256" key="1">
    <source>
        <dbReference type="ARBA" id="ARBA00022741"/>
    </source>
</evidence>
<dbReference type="SUPFAM" id="SSF55781">
    <property type="entry name" value="GAF domain-like"/>
    <property type="match status" value="1"/>
</dbReference>
<dbReference type="PROSITE" id="PS50045">
    <property type="entry name" value="SIGMA54_INTERACT_4"/>
    <property type="match status" value="1"/>
</dbReference>
<dbReference type="Gene3D" id="1.10.10.60">
    <property type="entry name" value="Homeodomain-like"/>
    <property type="match status" value="1"/>
</dbReference>
<reference evidence="8" key="1">
    <citation type="submission" date="2022-12" db="EMBL/GenBank/DDBJ databases">
        <title>Reference genome sequencing for broad-spectrum identification of bacterial and archaeal isolates by mass spectrometry.</title>
        <authorList>
            <person name="Sekiguchi Y."/>
            <person name="Tourlousse D.M."/>
        </authorList>
    </citation>
    <scope>NUCLEOTIDE SEQUENCE</scope>
    <source>
        <strain evidence="8">ASRB1</strain>
    </source>
</reference>
<protein>
    <submittedName>
        <fullName evidence="8">Acetoacetate metabolism regulatory protein AtoC</fullName>
    </submittedName>
</protein>
<dbReference type="GO" id="GO:0043565">
    <property type="term" value="F:sequence-specific DNA binding"/>
    <property type="evidence" value="ECO:0007669"/>
    <property type="project" value="InterPro"/>
</dbReference>
<dbReference type="InterPro" id="IPR025943">
    <property type="entry name" value="Sigma_54_int_dom_ATP-bd_2"/>
</dbReference>
<evidence type="ECO:0000313" key="8">
    <source>
        <dbReference type="EMBL" id="GLI35366.1"/>
    </source>
</evidence>
<gene>
    <name evidence="8" type="ORF">DAMNIGENAA_27990</name>
</gene>
<evidence type="ECO:0000256" key="3">
    <source>
        <dbReference type="ARBA" id="ARBA00023015"/>
    </source>
</evidence>
<keyword evidence="3" id="KW-0805">Transcription regulation</keyword>
<organism evidence="8 9">
    <name type="scientific">Desulforhabdus amnigena</name>
    <dbReference type="NCBI Taxonomy" id="40218"/>
    <lineage>
        <taxon>Bacteria</taxon>
        <taxon>Pseudomonadati</taxon>
        <taxon>Thermodesulfobacteriota</taxon>
        <taxon>Syntrophobacteria</taxon>
        <taxon>Syntrophobacterales</taxon>
        <taxon>Syntrophobacteraceae</taxon>
        <taxon>Desulforhabdus</taxon>
    </lineage>
</organism>
<evidence type="ECO:0000256" key="2">
    <source>
        <dbReference type="ARBA" id="ARBA00022840"/>
    </source>
</evidence>
<dbReference type="InterPro" id="IPR058031">
    <property type="entry name" value="AAA_lid_NorR"/>
</dbReference>
<dbReference type="InterPro" id="IPR002197">
    <property type="entry name" value="HTH_Fis"/>
</dbReference>
<dbReference type="FunFam" id="3.40.50.300:FF:000006">
    <property type="entry name" value="DNA-binding transcriptional regulator NtrC"/>
    <property type="match status" value="1"/>
</dbReference>
<keyword evidence="2" id="KW-0067">ATP-binding</keyword>
<accession>A0A9W6FUX9</accession>
<dbReference type="Gene3D" id="1.10.8.60">
    <property type="match status" value="1"/>
</dbReference>
<dbReference type="SUPFAM" id="SSF46689">
    <property type="entry name" value="Homeodomain-like"/>
    <property type="match status" value="1"/>
</dbReference>
<feature type="region of interest" description="Disordered" evidence="6">
    <location>
        <begin position="434"/>
        <end position="463"/>
    </location>
</feature>
<dbReference type="Pfam" id="PF02954">
    <property type="entry name" value="HTH_8"/>
    <property type="match status" value="1"/>
</dbReference>
<dbReference type="EMBL" id="BSDR01000001">
    <property type="protein sequence ID" value="GLI35366.1"/>
    <property type="molecule type" value="Genomic_DNA"/>
</dbReference>
<dbReference type="InterPro" id="IPR029016">
    <property type="entry name" value="GAF-like_dom_sf"/>
</dbReference>
<dbReference type="InterPro" id="IPR009057">
    <property type="entry name" value="Homeodomain-like_sf"/>
</dbReference>
<comment type="caution">
    <text evidence="8">The sequence shown here is derived from an EMBL/GenBank/DDBJ whole genome shotgun (WGS) entry which is preliminary data.</text>
</comment>
<dbReference type="PANTHER" id="PTHR32071:SF113">
    <property type="entry name" value="ALGINATE BIOSYNTHESIS TRANSCRIPTIONAL REGULATORY PROTEIN ALGB"/>
    <property type="match status" value="1"/>
</dbReference>
<evidence type="ECO:0000256" key="5">
    <source>
        <dbReference type="ARBA" id="ARBA00023163"/>
    </source>
</evidence>
<dbReference type="Proteomes" id="UP001144372">
    <property type="component" value="Unassembled WGS sequence"/>
</dbReference>
<dbReference type="Gene3D" id="3.40.50.300">
    <property type="entry name" value="P-loop containing nucleotide triphosphate hydrolases"/>
    <property type="match status" value="1"/>
</dbReference>
<dbReference type="CDD" id="cd00009">
    <property type="entry name" value="AAA"/>
    <property type="match status" value="1"/>
</dbReference>
<dbReference type="SUPFAM" id="SSF52540">
    <property type="entry name" value="P-loop containing nucleoside triphosphate hydrolases"/>
    <property type="match status" value="1"/>
</dbReference>
<keyword evidence="5" id="KW-0804">Transcription</keyword>
<dbReference type="InterPro" id="IPR003018">
    <property type="entry name" value="GAF"/>
</dbReference>
<dbReference type="PROSITE" id="PS00676">
    <property type="entry name" value="SIGMA54_INTERACT_2"/>
    <property type="match status" value="1"/>
</dbReference>